<keyword evidence="4" id="KW-0808">Transferase</keyword>
<comment type="catalytic activity">
    <reaction evidence="1">
        <text>ATP + protein L-histidine = ADP + protein N-phospho-L-histidine.</text>
        <dbReference type="EC" id="2.7.13.3"/>
    </reaction>
</comment>
<evidence type="ECO:0000313" key="9">
    <source>
        <dbReference type="EMBL" id="NMC63806.1"/>
    </source>
</evidence>
<proteinExistence type="predicted"/>
<evidence type="ECO:0000256" key="5">
    <source>
        <dbReference type="ARBA" id="ARBA00022777"/>
    </source>
</evidence>
<comment type="caution">
    <text evidence="9">The sequence shown here is derived from an EMBL/GenBank/DDBJ whole genome shotgun (WGS) entry which is preliminary data.</text>
</comment>
<organism evidence="9 10">
    <name type="scientific">SAR324 cluster bacterium</name>
    <dbReference type="NCBI Taxonomy" id="2024889"/>
    <lineage>
        <taxon>Bacteria</taxon>
        <taxon>Deltaproteobacteria</taxon>
        <taxon>SAR324 cluster</taxon>
    </lineage>
</organism>
<dbReference type="Gene3D" id="3.30.565.10">
    <property type="entry name" value="Histidine kinase-like ATPase, C-terminal domain"/>
    <property type="match status" value="1"/>
</dbReference>
<dbReference type="Gene3D" id="1.10.287.130">
    <property type="match status" value="1"/>
</dbReference>
<dbReference type="PROSITE" id="PS50109">
    <property type="entry name" value="HIS_KIN"/>
    <property type="match status" value="1"/>
</dbReference>
<evidence type="ECO:0000256" key="1">
    <source>
        <dbReference type="ARBA" id="ARBA00000085"/>
    </source>
</evidence>
<evidence type="ECO:0000256" key="6">
    <source>
        <dbReference type="PROSITE-ProRule" id="PRU00169"/>
    </source>
</evidence>
<dbReference type="Proteomes" id="UP000524246">
    <property type="component" value="Unassembled WGS sequence"/>
</dbReference>
<feature type="domain" description="Response regulatory" evidence="8">
    <location>
        <begin position="4"/>
        <end position="118"/>
    </location>
</feature>
<sequence>MFNQVLLVEDDPSHAMLIKRAMREFAGEIVHAESVEAAFLALENIEPELIISDLRLPDSSGVDHIGALRERSNDAPIVVLTSSTSLDDAISALKLGARDFIVKNFNSEFRSILTLSLSRLFANLEIEKEKKQLTHALELLRIAIENSSEALAVVKKDLSIDYSNSAFKNLSLLMGGLPTSLREAFSKAPGLTSDFISLLEAKCGELAPGAVWHSEFSLKVDPERNMALSLSAVRGEGEDSDNERVLWITDITEQRRRERFQREILSTTTHDLKGPISAITVSVELLERTLKDPSREREIALRIGSAAQGVLNLIDEFLSARRIQEGSLLLRPKKQDVIALIKDVVGDYESIATARKIELCNQTGDQEILASVERAGFGRVLGNLLGNALKFTPEKGRVTINIKKEADGLHLLVQDTGCGMEASDVQRIFERFSRLEKHSEVAGSGLGLFVVKSIVNAYGGKIEVTSQLNSGTTFDVFFPENPPINERGELISLDFG</sequence>
<evidence type="ECO:0000256" key="4">
    <source>
        <dbReference type="ARBA" id="ARBA00022679"/>
    </source>
</evidence>
<evidence type="ECO:0000313" key="10">
    <source>
        <dbReference type="Proteomes" id="UP000524246"/>
    </source>
</evidence>
<dbReference type="Gene3D" id="3.40.50.2300">
    <property type="match status" value="1"/>
</dbReference>
<dbReference type="SUPFAM" id="SSF55874">
    <property type="entry name" value="ATPase domain of HSP90 chaperone/DNA topoisomerase II/histidine kinase"/>
    <property type="match status" value="1"/>
</dbReference>
<dbReference type="CDD" id="cd00156">
    <property type="entry name" value="REC"/>
    <property type="match status" value="1"/>
</dbReference>
<dbReference type="Pfam" id="PF00072">
    <property type="entry name" value="Response_reg"/>
    <property type="match status" value="1"/>
</dbReference>
<dbReference type="CDD" id="cd00082">
    <property type="entry name" value="HisKA"/>
    <property type="match status" value="1"/>
</dbReference>
<dbReference type="Gene3D" id="3.30.450.20">
    <property type="entry name" value="PAS domain"/>
    <property type="match status" value="1"/>
</dbReference>
<accession>A0A7X9FTV7</accession>
<dbReference type="AlphaFoldDB" id="A0A7X9FTV7"/>
<dbReference type="EMBL" id="JAAZON010000529">
    <property type="protein sequence ID" value="NMC63806.1"/>
    <property type="molecule type" value="Genomic_DNA"/>
</dbReference>
<dbReference type="Pfam" id="PF02518">
    <property type="entry name" value="HATPase_c"/>
    <property type="match status" value="1"/>
</dbReference>
<dbReference type="InterPro" id="IPR003661">
    <property type="entry name" value="HisK_dim/P_dom"/>
</dbReference>
<dbReference type="InterPro" id="IPR005467">
    <property type="entry name" value="His_kinase_dom"/>
</dbReference>
<dbReference type="InterPro" id="IPR004358">
    <property type="entry name" value="Sig_transdc_His_kin-like_C"/>
</dbReference>
<protein>
    <recommendedName>
        <fullName evidence="2">histidine kinase</fullName>
        <ecNumber evidence="2">2.7.13.3</ecNumber>
    </recommendedName>
</protein>
<dbReference type="SUPFAM" id="SSF52172">
    <property type="entry name" value="CheY-like"/>
    <property type="match status" value="1"/>
</dbReference>
<feature type="domain" description="Histidine kinase" evidence="7">
    <location>
        <begin position="267"/>
        <end position="482"/>
    </location>
</feature>
<dbReference type="InterPro" id="IPR003594">
    <property type="entry name" value="HATPase_dom"/>
</dbReference>
<dbReference type="InterPro" id="IPR011006">
    <property type="entry name" value="CheY-like_superfamily"/>
</dbReference>
<keyword evidence="5 9" id="KW-0418">Kinase</keyword>
<dbReference type="InterPro" id="IPR001789">
    <property type="entry name" value="Sig_transdc_resp-reg_receiver"/>
</dbReference>
<dbReference type="PRINTS" id="PR00344">
    <property type="entry name" value="BCTRLSENSOR"/>
</dbReference>
<dbReference type="CDD" id="cd00075">
    <property type="entry name" value="HATPase"/>
    <property type="match status" value="1"/>
</dbReference>
<dbReference type="SMART" id="SM00387">
    <property type="entry name" value="HATPase_c"/>
    <property type="match status" value="1"/>
</dbReference>
<name>A0A7X9FTV7_9DELT</name>
<evidence type="ECO:0000256" key="3">
    <source>
        <dbReference type="ARBA" id="ARBA00022553"/>
    </source>
</evidence>
<dbReference type="SMART" id="SM00388">
    <property type="entry name" value="HisKA"/>
    <property type="match status" value="1"/>
</dbReference>
<dbReference type="Pfam" id="PF00512">
    <property type="entry name" value="HisKA"/>
    <property type="match status" value="1"/>
</dbReference>
<dbReference type="FunFam" id="3.30.565.10:FF:000006">
    <property type="entry name" value="Sensor histidine kinase WalK"/>
    <property type="match status" value="1"/>
</dbReference>
<dbReference type="PROSITE" id="PS50110">
    <property type="entry name" value="RESPONSE_REGULATORY"/>
    <property type="match status" value="1"/>
</dbReference>
<dbReference type="EC" id="2.7.13.3" evidence="2"/>
<dbReference type="PANTHER" id="PTHR43547:SF2">
    <property type="entry name" value="HYBRID SIGNAL TRANSDUCTION HISTIDINE KINASE C"/>
    <property type="match status" value="1"/>
</dbReference>
<reference evidence="9 10" key="1">
    <citation type="journal article" date="2020" name="Biotechnol. Biofuels">
        <title>New insights from the biogas microbiome by comprehensive genome-resolved metagenomics of nearly 1600 species originating from multiple anaerobic digesters.</title>
        <authorList>
            <person name="Campanaro S."/>
            <person name="Treu L."/>
            <person name="Rodriguez-R L.M."/>
            <person name="Kovalovszki A."/>
            <person name="Ziels R.M."/>
            <person name="Maus I."/>
            <person name="Zhu X."/>
            <person name="Kougias P.G."/>
            <person name="Basile A."/>
            <person name="Luo G."/>
            <person name="Schluter A."/>
            <person name="Konstantinidis K.T."/>
            <person name="Angelidaki I."/>
        </authorList>
    </citation>
    <scope>NUCLEOTIDE SEQUENCE [LARGE SCALE GENOMIC DNA]</scope>
    <source>
        <strain evidence="9">AS27yjCOA_65</strain>
    </source>
</reference>
<feature type="modified residue" description="4-aspartylphosphate" evidence="6">
    <location>
        <position position="53"/>
    </location>
</feature>
<dbReference type="InterPro" id="IPR036890">
    <property type="entry name" value="HATPase_C_sf"/>
</dbReference>
<evidence type="ECO:0000259" key="8">
    <source>
        <dbReference type="PROSITE" id="PS50110"/>
    </source>
</evidence>
<gene>
    <name evidence="9" type="ORF">GYA55_11640</name>
</gene>
<dbReference type="PANTHER" id="PTHR43547">
    <property type="entry name" value="TWO-COMPONENT HISTIDINE KINASE"/>
    <property type="match status" value="1"/>
</dbReference>
<evidence type="ECO:0000259" key="7">
    <source>
        <dbReference type="PROSITE" id="PS50109"/>
    </source>
</evidence>
<dbReference type="SUPFAM" id="SSF47384">
    <property type="entry name" value="Homodimeric domain of signal transducing histidine kinase"/>
    <property type="match status" value="1"/>
</dbReference>
<keyword evidence="3 6" id="KW-0597">Phosphoprotein</keyword>
<dbReference type="GO" id="GO:0000155">
    <property type="term" value="F:phosphorelay sensor kinase activity"/>
    <property type="evidence" value="ECO:0007669"/>
    <property type="project" value="InterPro"/>
</dbReference>
<dbReference type="SMART" id="SM00448">
    <property type="entry name" value="REC"/>
    <property type="match status" value="1"/>
</dbReference>
<evidence type="ECO:0000256" key="2">
    <source>
        <dbReference type="ARBA" id="ARBA00012438"/>
    </source>
</evidence>
<dbReference type="InterPro" id="IPR036097">
    <property type="entry name" value="HisK_dim/P_sf"/>
</dbReference>